<dbReference type="eggNOG" id="arCOG01919">
    <property type="taxonomic scope" value="Archaea"/>
</dbReference>
<dbReference type="PRINTS" id="PR01840">
    <property type="entry name" value="TATCFAMILY"/>
</dbReference>
<evidence type="ECO:0000256" key="3">
    <source>
        <dbReference type="ARBA" id="ARBA00022989"/>
    </source>
</evidence>
<organism evidence="6 7">
    <name type="scientific">Pyrobaculum ferrireducens</name>
    <dbReference type="NCBI Taxonomy" id="1104324"/>
    <lineage>
        <taxon>Archaea</taxon>
        <taxon>Thermoproteota</taxon>
        <taxon>Thermoprotei</taxon>
        <taxon>Thermoproteales</taxon>
        <taxon>Thermoproteaceae</taxon>
        <taxon>Pyrobaculum</taxon>
    </lineage>
</organism>
<dbReference type="GO" id="GO:0043953">
    <property type="term" value="P:protein transport by the Tat complex"/>
    <property type="evidence" value="ECO:0007669"/>
    <property type="project" value="UniProtKB-UniRule"/>
</dbReference>
<comment type="subunit">
    <text evidence="5">Forms a complex with TatA.</text>
</comment>
<feature type="transmembrane region" description="Helical" evidence="5">
    <location>
        <begin position="257"/>
        <end position="275"/>
    </location>
</feature>
<keyword evidence="5" id="KW-1003">Cell membrane</keyword>
<keyword evidence="5" id="KW-0811">Translocation</keyword>
<feature type="transmembrane region" description="Helical" evidence="5">
    <location>
        <begin position="106"/>
        <end position="125"/>
    </location>
</feature>
<dbReference type="AlphaFoldDB" id="G7VFL3"/>
<evidence type="ECO:0000313" key="7">
    <source>
        <dbReference type="Proteomes" id="UP000005867"/>
    </source>
</evidence>
<proteinExistence type="inferred from homology"/>
<reference evidence="6 7" key="1">
    <citation type="journal article" date="2012" name="J. Bacteriol.">
        <title>Complete genome sequence of strain 1860, a crenarchaeon of the genus pyrobaculum able to grow with various electron acceptors.</title>
        <authorList>
            <person name="Mardanov A.V."/>
            <person name="Gumerov V.M."/>
            <person name="Slobodkina G.B."/>
            <person name="Beletsky A.V."/>
            <person name="Bonch-Osmolovskaya E.A."/>
            <person name="Ravin N.V."/>
            <person name="Skryabin K.G."/>
        </authorList>
    </citation>
    <scope>NUCLEOTIDE SEQUENCE [LARGE SCALE GENOMIC DNA]</scope>
    <source>
        <strain evidence="6 7">1860</strain>
    </source>
</reference>
<dbReference type="PANTHER" id="PTHR30371">
    <property type="entry name" value="SEC-INDEPENDENT PROTEIN TRANSLOCASE PROTEIN TATC"/>
    <property type="match status" value="1"/>
</dbReference>
<dbReference type="PANTHER" id="PTHR30371:SF0">
    <property type="entry name" value="SEC-INDEPENDENT PROTEIN TRANSLOCASE PROTEIN TATC, CHLOROPLASTIC-RELATED"/>
    <property type="match status" value="1"/>
</dbReference>
<feature type="transmembrane region" description="Helical" evidence="5">
    <location>
        <begin position="198"/>
        <end position="220"/>
    </location>
</feature>
<dbReference type="GO" id="GO:0009977">
    <property type="term" value="F:proton motive force dependent protein transmembrane transporter activity"/>
    <property type="evidence" value="ECO:0007669"/>
    <property type="project" value="TreeGrafter"/>
</dbReference>
<dbReference type="Proteomes" id="UP000005867">
    <property type="component" value="Chromosome"/>
</dbReference>
<dbReference type="HAMAP" id="MF_00902">
    <property type="entry name" value="TatC"/>
    <property type="match status" value="1"/>
</dbReference>
<protein>
    <recommendedName>
        <fullName evidence="5">Sec-independent protein translocase protein TatC</fullName>
    </recommendedName>
</protein>
<keyword evidence="2 5" id="KW-0812">Transmembrane</keyword>
<dbReference type="EMBL" id="CP003098">
    <property type="protein sequence ID" value="AET34219.1"/>
    <property type="molecule type" value="Genomic_DNA"/>
</dbReference>
<evidence type="ECO:0000256" key="2">
    <source>
        <dbReference type="ARBA" id="ARBA00022692"/>
    </source>
</evidence>
<accession>G7VFL3</accession>
<keyword evidence="5" id="KW-0813">Transport</keyword>
<keyword evidence="3 5" id="KW-1133">Transmembrane helix</keyword>
<gene>
    <name evidence="5" type="primary">tatC</name>
    <name evidence="6" type="ORF">P186_2843</name>
</gene>
<feature type="transmembrane region" description="Helical" evidence="5">
    <location>
        <begin position="27"/>
        <end position="45"/>
    </location>
</feature>
<feature type="transmembrane region" description="Helical" evidence="5">
    <location>
        <begin position="232"/>
        <end position="251"/>
    </location>
</feature>
<dbReference type="KEGG" id="pyr:P186_2843"/>
<dbReference type="HOGENOM" id="CLU_031942_3_2_2"/>
<comment type="similarity">
    <text evidence="5">Belongs to the TatC family.</text>
</comment>
<keyword evidence="4 5" id="KW-0472">Membrane</keyword>
<keyword evidence="5" id="KW-0653">Protein transport</keyword>
<dbReference type="STRING" id="1104324.P186_2843"/>
<evidence type="ECO:0000313" key="6">
    <source>
        <dbReference type="EMBL" id="AET34219.1"/>
    </source>
</evidence>
<comment type="function">
    <text evidence="5">Part of the twin-arginine translocation (Tat) system that transports large folded proteins containing a characteristic twin-arginine motif in their signal peptide across membranes.</text>
</comment>
<evidence type="ECO:0000256" key="4">
    <source>
        <dbReference type="ARBA" id="ARBA00023136"/>
    </source>
</evidence>
<dbReference type="Pfam" id="PF00902">
    <property type="entry name" value="TatC"/>
    <property type="match status" value="1"/>
</dbReference>
<dbReference type="GO" id="GO:0065002">
    <property type="term" value="P:intracellular protein transmembrane transport"/>
    <property type="evidence" value="ECO:0007669"/>
    <property type="project" value="TreeGrafter"/>
</dbReference>
<name>G7VFL3_9CREN</name>
<sequence>MVHHVDKPPRDKEMPLWEHLAELGQRLKRVFVAFLIVFIIMWMPAPNVTDGNILSVFVSFFSTGEYNPLAYWIFMQTLNPMIEGLNKTGNIRIALIAGEVWNPLSAVMYASLYLALLVVFPYVVYEIWLYVQPALYPHEERAVKKYLWAALVLFYAGNLFGIYIVYPAIFRFIVGLSQVLKVEQIFSVSSVVSSWVQMAFWTGVIFETPIVIAILSEICLLDPWRVSEYRPLIYAAALIFIAVVTPDTTLVSTFLTFIPFAVLFELGIMWSKRIVRKCPDIRPPK</sequence>
<evidence type="ECO:0000256" key="1">
    <source>
        <dbReference type="ARBA" id="ARBA00004141"/>
    </source>
</evidence>
<evidence type="ECO:0000256" key="5">
    <source>
        <dbReference type="HAMAP-Rule" id="MF_00902"/>
    </source>
</evidence>
<dbReference type="GO" id="GO:0033281">
    <property type="term" value="C:TAT protein transport complex"/>
    <property type="evidence" value="ECO:0007669"/>
    <property type="project" value="UniProtKB-UniRule"/>
</dbReference>
<feature type="transmembrane region" description="Helical" evidence="5">
    <location>
        <begin position="146"/>
        <end position="166"/>
    </location>
</feature>
<comment type="subcellular location">
    <subcellularLocation>
        <location evidence="5">Cell membrane</location>
        <topology evidence="5">Multi-pass membrane protein</topology>
    </subcellularLocation>
    <subcellularLocation>
        <location evidence="1">Membrane</location>
        <topology evidence="1">Multi-pass membrane protein</topology>
    </subcellularLocation>
</comment>
<dbReference type="InterPro" id="IPR002033">
    <property type="entry name" value="TatC"/>
</dbReference>
<keyword evidence="7" id="KW-1185">Reference proteome</keyword>